<reference evidence="16" key="1">
    <citation type="submission" date="2022-07" db="EMBL/GenBank/DDBJ databases">
        <title>Phylogenomic reconstructions and comparative analyses of Kickxellomycotina fungi.</title>
        <authorList>
            <person name="Reynolds N.K."/>
            <person name="Stajich J.E."/>
            <person name="Barry K."/>
            <person name="Grigoriev I.V."/>
            <person name="Crous P."/>
            <person name="Smith M.E."/>
        </authorList>
    </citation>
    <scope>NUCLEOTIDE SEQUENCE</scope>
    <source>
        <strain evidence="16">RSA 567</strain>
    </source>
</reference>
<keyword evidence="8" id="KW-0443">Lipid metabolism</keyword>
<dbReference type="PANTHER" id="PTHR14207:SF0">
    <property type="entry name" value="3-BETA-HYDROXYSTEROID-DELTA(8),DELTA(7)-ISOMERASE"/>
    <property type="match status" value="1"/>
</dbReference>
<feature type="transmembrane region" description="Helical" evidence="14">
    <location>
        <begin position="45"/>
        <end position="65"/>
    </location>
</feature>
<dbReference type="PROSITE" id="PS51751">
    <property type="entry name" value="EXPERA"/>
    <property type="match status" value="1"/>
</dbReference>
<dbReference type="GO" id="GO:0004769">
    <property type="term" value="F:steroid Delta-isomerase activity"/>
    <property type="evidence" value="ECO:0007669"/>
    <property type="project" value="TreeGrafter"/>
</dbReference>
<dbReference type="EMBL" id="JANBQB010000470">
    <property type="protein sequence ID" value="KAJ1976013.1"/>
    <property type="molecule type" value="Genomic_DNA"/>
</dbReference>
<sequence length="239" mass="26870">MAEPVTVAGGMESVVLNSTDVTHPYYPLSLPLPHYVPNTHSTPALLGYFSLGVIAVLSVSLTLLARRPNLGFWAKSTFMWFIVCGFIHFFFEGYFVYNHETLAGDSFIFGQLWKEYSLSDSRYLSSDTFVLLMELITAVFDGPMAFATAYSIYKGSPFRHPAQLMTSLAQLYGNVLYYSTTLFHGAPHCRPQSYYFWGYFIFLNGFWVVLPVTLGVQSCCALYQAVARVQALDARKKTS</sequence>
<keyword evidence="12" id="KW-0413">Isomerase</keyword>
<evidence type="ECO:0000313" key="16">
    <source>
        <dbReference type="EMBL" id="KAJ1976013.1"/>
    </source>
</evidence>
<protein>
    <recommendedName>
        <fullName evidence="15">EXPERA domain-containing protein</fullName>
    </recommendedName>
</protein>
<dbReference type="GO" id="GO:0005783">
    <property type="term" value="C:endoplasmic reticulum"/>
    <property type="evidence" value="ECO:0007669"/>
    <property type="project" value="TreeGrafter"/>
</dbReference>
<feature type="transmembrane region" description="Helical" evidence="14">
    <location>
        <begin position="194"/>
        <end position="214"/>
    </location>
</feature>
<keyword evidence="9 13" id="KW-0472">Membrane</keyword>
<keyword evidence="6 13" id="KW-1133">Transmembrane helix</keyword>
<evidence type="ECO:0000256" key="14">
    <source>
        <dbReference type="SAM" id="Phobius"/>
    </source>
</evidence>
<keyword evidence="4 13" id="KW-0812">Transmembrane</keyword>
<dbReference type="GO" id="GO:0016126">
    <property type="term" value="P:sterol biosynthetic process"/>
    <property type="evidence" value="ECO:0007669"/>
    <property type="project" value="UniProtKB-KW"/>
</dbReference>
<dbReference type="Pfam" id="PF05241">
    <property type="entry name" value="EBP"/>
    <property type="match status" value="1"/>
</dbReference>
<evidence type="ECO:0000256" key="12">
    <source>
        <dbReference type="ARBA" id="ARBA00023235"/>
    </source>
</evidence>
<dbReference type="GO" id="GO:0047750">
    <property type="term" value="F:cholestenol delta-isomerase activity"/>
    <property type="evidence" value="ECO:0007669"/>
    <property type="project" value="InterPro"/>
</dbReference>
<feature type="transmembrane region" description="Helical" evidence="14">
    <location>
        <begin position="77"/>
        <end position="97"/>
    </location>
</feature>
<comment type="caution">
    <text evidence="16">The sequence shown here is derived from an EMBL/GenBank/DDBJ whole genome shotgun (WGS) entry which is preliminary data.</text>
</comment>
<evidence type="ECO:0000256" key="3">
    <source>
        <dbReference type="ARBA" id="ARBA00022516"/>
    </source>
</evidence>
<evidence type="ECO:0000259" key="15">
    <source>
        <dbReference type="PROSITE" id="PS51751"/>
    </source>
</evidence>
<evidence type="ECO:0000256" key="4">
    <source>
        <dbReference type="ARBA" id="ARBA00022692"/>
    </source>
</evidence>
<evidence type="ECO:0000256" key="6">
    <source>
        <dbReference type="ARBA" id="ARBA00022989"/>
    </source>
</evidence>
<keyword evidence="3" id="KW-0444">Lipid biosynthesis</keyword>
<keyword evidence="10" id="KW-1207">Sterol metabolism</keyword>
<accession>A0A9W8EBF0</accession>
<evidence type="ECO:0000256" key="5">
    <source>
        <dbReference type="ARBA" id="ARBA00022955"/>
    </source>
</evidence>
<evidence type="ECO:0000256" key="1">
    <source>
        <dbReference type="ARBA" id="ARBA00004141"/>
    </source>
</evidence>
<evidence type="ECO:0000256" key="13">
    <source>
        <dbReference type="PROSITE-ProRule" id="PRU01087"/>
    </source>
</evidence>
<dbReference type="PANTHER" id="PTHR14207">
    <property type="entry name" value="STEROL ISOMERASE"/>
    <property type="match status" value="1"/>
</dbReference>
<proteinExistence type="inferred from homology"/>
<evidence type="ECO:0000256" key="8">
    <source>
        <dbReference type="ARBA" id="ARBA00023098"/>
    </source>
</evidence>
<dbReference type="OrthoDB" id="58557at2759"/>
<dbReference type="Proteomes" id="UP001151582">
    <property type="component" value="Unassembled WGS sequence"/>
</dbReference>
<dbReference type="GO" id="GO:0000247">
    <property type="term" value="F:C-8 sterol isomerase activity"/>
    <property type="evidence" value="ECO:0007669"/>
    <property type="project" value="TreeGrafter"/>
</dbReference>
<dbReference type="GO" id="GO:0016020">
    <property type="term" value="C:membrane"/>
    <property type="evidence" value="ECO:0007669"/>
    <property type="project" value="UniProtKB-SubCell"/>
</dbReference>
<keyword evidence="7" id="KW-0756">Sterol biosynthesis</keyword>
<feature type="transmembrane region" description="Helical" evidence="14">
    <location>
        <begin position="129"/>
        <end position="153"/>
    </location>
</feature>
<evidence type="ECO:0000313" key="17">
    <source>
        <dbReference type="Proteomes" id="UP001151582"/>
    </source>
</evidence>
<feature type="domain" description="EXPERA" evidence="15">
    <location>
        <begin position="73"/>
        <end position="215"/>
    </location>
</feature>
<dbReference type="AlphaFoldDB" id="A0A9W8EBF0"/>
<gene>
    <name evidence="16" type="ORF">H4R34_004128</name>
</gene>
<keyword evidence="11" id="KW-0753">Steroid metabolism</keyword>
<evidence type="ECO:0000256" key="9">
    <source>
        <dbReference type="ARBA" id="ARBA00023136"/>
    </source>
</evidence>
<dbReference type="InterPro" id="IPR033118">
    <property type="entry name" value="EXPERA"/>
</dbReference>
<keyword evidence="17" id="KW-1185">Reference proteome</keyword>
<name>A0A9W8EBF0_9FUNG</name>
<comment type="similarity">
    <text evidence="2">Belongs to the EBP family.</text>
</comment>
<evidence type="ECO:0000256" key="10">
    <source>
        <dbReference type="ARBA" id="ARBA00023166"/>
    </source>
</evidence>
<keyword evidence="5" id="KW-0752">Steroid biosynthesis</keyword>
<organism evidence="16 17">
    <name type="scientific">Dimargaris verticillata</name>
    <dbReference type="NCBI Taxonomy" id="2761393"/>
    <lineage>
        <taxon>Eukaryota</taxon>
        <taxon>Fungi</taxon>
        <taxon>Fungi incertae sedis</taxon>
        <taxon>Zoopagomycota</taxon>
        <taxon>Kickxellomycotina</taxon>
        <taxon>Dimargaritomycetes</taxon>
        <taxon>Dimargaritales</taxon>
        <taxon>Dimargaritaceae</taxon>
        <taxon>Dimargaris</taxon>
    </lineage>
</organism>
<comment type="subcellular location">
    <subcellularLocation>
        <location evidence="1">Membrane</location>
        <topology evidence="1">Multi-pass membrane protein</topology>
    </subcellularLocation>
</comment>
<dbReference type="InterPro" id="IPR007905">
    <property type="entry name" value="EBP"/>
</dbReference>
<evidence type="ECO:0000256" key="11">
    <source>
        <dbReference type="ARBA" id="ARBA00023221"/>
    </source>
</evidence>
<evidence type="ECO:0000256" key="7">
    <source>
        <dbReference type="ARBA" id="ARBA00023011"/>
    </source>
</evidence>
<evidence type="ECO:0000256" key="2">
    <source>
        <dbReference type="ARBA" id="ARBA00008337"/>
    </source>
</evidence>